<dbReference type="PANTHER" id="PTHR10622">
    <property type="entry name" value="HET DOMAIN-CONTAINING PROTEIN"/>
    <property type="match status" value="1"/>
</dbReference>
<dbReference type="EMBL" id="ML994674">
    <property type="protein sequence ID" value="KAF2178671.1"/>
    <property type="molecule type" value="Genomic_DNA"/>
</dbReference>
<keyword evidence="3" id="KW-1185">Reference proteome</keyword>
<dbReference type="Proteomes" id="UP000800200">
    <property type="component" value="Unassembled WGS sequence"/>
</dbReference>
<proteinExistence type="predicted"/>
<evidence type="ECO:0000313" key="3">
    <source>
        <dbReference type="Proteomes" id="UP000800200"/>
    </source>
</evidence>
<protein>
    <submittedName>
        <fullName evidence="2">HET-domain-containing protein</fullName>
    </submittedName>
</protein>
<feature type="domain" description="Heterokaryon incompatibility" evidence="1">
    <location>
        <begin position="23"/>
        <end position="115"/>
    </location>
</feature>
<evidence type="ECO:0000313" key="2">
    <source>
        <dbReference type="EMBL" id="KAF2178671.1"/>
    </source>
</evidence>
<dbReference type="PANTHER" id="PTHR10622:SF10">
    <property type="entry name" value="HET DOMAIN-CONTAINING PROTEIN"/>
    <property type="match status" value="1"/>
</dbReference>
<gene>
    <name evidence="2" type="ORF">K469DRAFT_506862</name>
</gene>
<feature type="non-terminal residue" evidence="2">
    <location>
        <position position="248"/>
    </location>
</feature>
<accession>A0A6A6DGN5</accession>
<dbReference type="OrthoDB" id="20872at2759"/>
<dbReference type="AlphaFoldDB" id="A0A6A6DGN5"/>
<organism evidence="2 3">
    <name type="scientific">Zopfia rhizophila CBS 207.26</name>
    <dbReference type="NCBI Taxonomy" id="1314779"/>
    <lineage>
        <taxon>Eukaryota</taxon>
        <taxon>Fungi</taxon>
        <taxon>Dikarya</taxon>
        <taxon>Ascomycota</taxon>
        <taxon>Pezizomycotina</taxon>
        <taxon>Dothideomycetes</taxon>
        <taxon>Dothideomycetes incertae sedis</taxon>
        <taxon>Zopfiaceae</taxon>
        <taxon>Zopfia</taxon>
    </lineage>
</organism>
<sequence length="248" mass="28389">MRLLNTKSLELSRPYVPSEVPDYVILSHRWSTEEVTFADISKAPISNLQSQTRTKNGFAKIQGACKLALQDGYVWIWIDSCCIDKSSSAELQEAINSMWRYYAESNICYVYVADVPDSEAGWGPMFAKSEWFTRGWTLQELIAPVCVEFYAKNWDQIGTKFERHKQIAEITSINPNVLVRTEAIDVFSAAERLSWASHRKVTREEDEAYSLLGLFDVNMPLLYGEGREKAFVRLQEAIYNSTADHSIF</sequence>
<dbReference type="Pfam" id="PF06985">
    <property type="entry name" value="HET"/>
    <property type="match status" value="1"/>
</dbReference>
<reference evidence="2" key="1">
    <citation type="journal article" date="2020" name="Stud. Mycol.">
        <title>101 Dothideomycetes genomes: a test case for predicting lifestyles and emergence of pathogens.</title>
        <authorList>
            <person name="Haridas S."/>
            <person name="Albert R."/>
            <person name="Binder M."/>
            <person name="Bloem J."/>
            <person name="Labutti K."/>
            <person name="Salamov A."/>
            <person name="Andreopoulos B."/>
            <person name="Baker S."/>
            <person name="Barry K."/>
            <person name="Bills G."/>
            <person name="Bluhm B."/>
            <person name="Cannon C."/>
            <person name="Castanera R."/>
            <person name="Culley D."/>
            <person name="Daum C."/>
            <person name="Ezra D."/>
            <person name="Gonzalez J."/>
            <person name="Henrissat B."/>
            <person name="Kuo A."/>
            <person name="Liang C."/>
            <person name="Lipzen A."/>
            <person name="Lutzoni F."/>
            <person name="Magnuson J."/>
            <person name="Mondo S."/>
            <person name="Nolan M."/>
            <person name="Ohm R."/>
            <person name="Pangilinan J."/>
            <person name="Park H.-J."/>
            <person name="Ramirez L."/>
            <person name="Alfaro M."/>
            <person name="Sun H."/>
            <person name="Tritt A."/>
            <person name="Yoshinaga Y."/>
            <person name="Zwiers L.-H."/>
            <person name="Turgeon B."/>
            <person name="Goodwin S."/>
            <person name="Spatafora J."/>
            <person name="Crous P."/>
            <person name="Grigoriev I."/>
        </authorList>
    </citation>
    <scope>NUCLEOTIDE SEQUENCE</scope>
    <source>
        <strain evidence="2">CBS 207.26</strain>
    </source>
</reference>
<name>A0A6A6DGN5_9PEZI</name>
<dbReference type="InterPro" id="IPR010730">
    <property type="entry name" value="HET"/>
</dbReference>
<evidence type="ECO:0000259" key="1">
    <source>
        <dbReference type="Pfam" id="PF06985"/>
    </source>
</evidence>